<reference evidence="4 5" key="1">
    <citation type="journal article" date="2019" name="PLoS Negl. Trop. Dis.">
        <title>Revisiting the worldwide diversity of Leptospira species in the environment.</title>
        <authorList>
            <person name="Vincent A.T."/>
            <person name="Schiettekatte O."/>
            <person name="Bourhy P."/>
            <person name="Veyrier F.J."/>
            <person name="Picardeau M."/>
        </authorList>
    </citation>
    <scope>NUCLEOTIDE SEQUENCE [LARGE SCALE GENOMIC DNA]</scope>
    <source>
        <strain evidence="4 5">SSW18</strain>
    </source>
</reference>
<organism evidence="4 5">
    <name type="scientific">Leptospira langatensis</name>
    <dbReference type="NCBI Taxonomy" id="2484983"/>
    <lineage>
        <taxon>Bacteria</taxon>
        <taxon>Pseudomonadati</taxon>
        <taxon>Spirochaetota</taxon>
        <taxon>Spirochaetia</taxon>
        <taxon>Leptospirales</taxon>
        <taxon>Leptospiraceae</taxon>
        <taxon>Leptospira</taxon>
    </lineage>
</organism>
<dbReference type="GO" id="GO:0006260">
    <property type="term" value="P:DNA replication"/>
    <property type="evidence" value="ECO:0007669"/>
    <property type="project" value="InterPro"/>
</dbReference>
<evidence type="ECO:0000256" key="3">
    <source>
        <dbReference type="RuleBase" id="RU000524"/>
    </source>
</evidence>
<dbReference type="InterPro" id="IPR011344">
    <property type="entry name" value="ssDNA-bd"/>
</dbReference>
<evidence type="ECO:0000313" key="4">
    <source>
        <dbReference type="EMBL" id="TGJ99882.1"/>
    </source>
</evidence>
<accession>A0A5R2ATK2</accession>
<dbReference type="AlphaFoldDB" id="A0A5R2ATK2"/>
<evidence type="ECO:0000313" key="5">
    <source>
        <dbReference type="Proteomes" id="UP000297946"/>
    </source>
</evidence>
<dbReference type="GO" id="GO:0003697">
    <property type="term" value="F:single-stranded DNA binding"/>
    <property type="evidence" value="ECO:0007669"/>
    <property type="project" value="InterPro"/>
</dbReference>
<dbReference type="Pfam" id="PF00436">
    <property type="entry name" value="SSB"/>
    <property type="match status" value="1"/>
</dbReference>
<dbReference type="PIRSF" id="PIRSF002070">
    <property type="entry name" value="SSB"/>
    <property type="match status" value="1"/>
</dbReference>
<dbReference type="CDD" id="cd04496">
    <property type="entry name" value="SSB_OBF"/>
    <property type="match status" value="1"/>
</dbReference>
<dbReference type="InterPro" id="IPR012340">
    <property type="entry name" value="NA-bd_OB-fold"/>
</dbReference>
<protein>
    <recommendedName>
        <fullName evidence="2 3">Single-stranded DNA-binding protein</fullName>
    </recommendedName>
</protein>
<dbReference type="PANTHER" id="PTHR10302:SF27">
    <property type="entry name" value="SINGLE-STRANDED DNA-BINDING PROTEIN"/>
    <property type="match status" value="1"/>
</dbReference>
<dbReference type="InterPro" id="IPR000424">
    <property type="entry name" value="Primosome_PriB/ssb"/>
</dbReference>
<dbReference type="SUPFAM" id="SSF50249">
    <property type="entry name" value="Nucleic acid-binding proteins"/>
    <property type="match status" value="1"/>
</dbReference>
<evidence type="ECO:0000256" key="2">
    <source>
        <dbReference type="PIRNR" id="PIRNR002070"/>
    </source>
</evidence>
<dbReference type="Gene3D" id="2.40.50.140">
    <property type="entry name" value="Nucleic acid-binding proteins"/>
    <property type="match status" value="1"/>
</dbReference>
<dbReference type="Proteomes" id="UP000297946">
    <property type="component" value="Unassembled WGS sequence"/>
</dbReference>
<dbReference type="GO" id="GO:0009295">
    <property type="term" value="C:nucleoid"/>
    <property type="evidence" value="ECO:0007669"/>
    <property type="project" value="TreeGrafter"/>
</dbReference>
<sequence length="109" mass="12278">MKHLNTITLEGNMTAAPSMRTANGKPVASFTIATNDGTETTYVRVETWDKRAEVVRDFGGKGKPVIIQGKLKQKRWKDANQHDREDLLIIAYEIFLRGDKDAKGSEEQE</sequence>
<keyword evidence="1 2" id="KW-0238">DNA-binding</keyword>
<dbReference type="RefSeq" id="WP_135698388.1">
    <property type="nucleotide sequence ID" value="NZ_RQER01000008.1"/>
</dbReference>
<dbReference type="PANTHER" id="PTHR10302">
    <property type="entry name" value="SINGLE-STRANDED DNA-BINDING PROTEIN"/>
    <property type="match status" value="1"/>
</dbReference>
<proteinExistence type="predicted"/>
<dbReference type="PROSITE" id="PS50935">
    <property type="entry name" value="SSB"/>
    <property type="match status" value="1"/>
</dbReference>
<evidence type="ECO:0000256" key="1">
    <source>
        <dbReference type="ARBA" id="ARBA00023125"/>
    </source>
</evidence>
<name>A0A5R2ATK2_9LEPT</name>
<dbReference type="NCBIfam" id="TIGR00621">
    <property type="entry name" value="ssb"/>
    <property type="match status" value="1"/>
</dbReference>
<dbReference type="EMBL" id="RQER01000008">
    <property type="protein sequence ID" value="TGJ99882.1"/>
    <property type="molecule type" value="Genomic_DNA"/>
</dbReference>
<comment type="caution">
    <text evidence="4">The sequence shown here is derived from an EMBL/GenBank/DDBJ whole genome shotgun (WGS) entry which is preliminary data.</text>
</comment>
<gene>
    <name evidence="4" type="ORF">EHO57_14075</name>
</gene>